<evidence type="ECO:0000313" key="6">
    <source>
        <dbReference type="Proteomes" id="UP000290545"/>
    </source>
</evidence>
<organism evidence="5 6">
    <name type="scientific">Filimonas effusa</name>
    <dbReference type="NCBI Taxonomy" id="2508721"/>
    <lineage>
        <taxon>Bacteria</taxon>
        <taxon>Pseudomonadati</taxon>
        <taxon>Bacteroidota</taxon>
        <taxon>Chitinophagia</taxon>
        <taxon>Chitinophagales</taxon>
        <taxon>Chitinophagaceae</taxon>
        <taxon>Filimonas</taxon>
    </lineage>
</organism>
<dbReference type="EC" id="2.7.13.3" evidence="2"/>
<dbReference type="SUPFAM" id="SSF55874">
    <property type="entry name" value="ATPase domain of HSP90 chaperone/DNA topoisomerase II/histidine kinase"/>
    <property type="match status" value="1"/>
</dbReference>
<evidence type="ECO:0000256" key="2">
    <source>
        <dbReference type="ARBA" id="ARBA00012438"/>
    </source>
</evidence>
<keyword evidence="5" id="KW-0808">Transferase</keyword>
<dbReference type="InterPro" id="IPR003594">
    <property type="entry name" value="HATPase_dom"/>
</dbReference>
<dbReference type="EMBL" id="SDHZ01000002">
    <property type="protein sequence ID" value="RXK83914.1"/>
    <property type="molecule type" value="Genomic_DNA"/>
</dbReference>
<dbReference type="InterPro" id="IPR005467">
    <property type="entry name" value="His_kinase_dom"/>
</dbReference>
<keyword evidence="6" id="KW-1185">Reference proteome</keyword>
<dbReference type="SUPFAM" id="SSF55781">
    <property type="entry name" value="GAF domain-like"/>
    <property type="match status" value="1"/>
</dbReference>
<dbReference type="Pfam" id="PF01590">
    <property type="entry name" value="GAF"/>
    <property type="match status" value="1"/>
</dbReference>
<dbReference type="Gene3D" id="3.30.450.40">
    <property type="match status" value="1"/>
</dbReference>
<keyword evidence="5" id="KW-0418">Kinase</keyword>
<dbReference type="CDD" id="cd00082">
    <property type="entry name" value="HisKA"/>
    <property type="match status" value="1"/>
</dbReference>
<proteinExistence type="predicted"/>
<gene>
    <name evidence="5" type="ORF">ESB13_17755</name>
</gene>
<dbReference type="InterPro" id="IPR029016">
    <property type="entry name" value="GAF-like_dom_sf"/>
</dbReference>
<evidence type="ECO:0000256" key="3">
    <source>
        <dbReference type="ARBA" id="ARBA00022553"/>
    </source>
</evidence>
<dbReference type="SMART" id="SM00387">
    <property type="entry name" value="HATPase_c"/>
    <property type="match status" value="1"/>
</dbReference>
<dbReference type="AlphaFoldDB" id="A0A4V1MA47"/>
<dbReference type="SMART" id="SM00388">
    <property type="entry name" value="HisKA"/>
    <property type="match status" value="1"/>
</dbReference>
<dbReference type="InterPro" id="IPR003018">
    <property type="entry name" value="GAF"/>
</dbReference>
<dbReference type="PRINTS" id="PR00344">
    <property type="entry name" value="BCTRLSENSOR"/>
</dbReference>
<evidence type="ECO:0000259" key="4">
    <source>
        <dbReference type="PROSITE" id="PS50109"/>
    </source>
</evidence>
<dbReference type="PANTHER" id="PTHR43547">
    <property type="entry name" value="TWO-COMPONENT HISTIDINE KINASE"/>
    <property type="match status" value="1"/>
</dbReference>
<dbReference type="InterPro" id="IPR003661">
    <property type="entry name" value="HisK_dim/P_dom"/>
</dbReference>
<dbReference type="InterPro" id="IPR004358">
    <property type="entry name" value="Sig_transdc_His_kin-like_C"/>
</dbReference>
<sequence length="397" mass="43515">MMHMKAIALQPEEQERLHELKRYALLDSPAEKEYDSIVQLASQLCQAPIALISFIDAEREWFKAKTGITISEVPAASFPGSKVIEQKGLLQIPDLLEDANSFVLSALTEEITPRFYAGVAISSPEGFVLGVLSVLDTRPSRELSADQVFALEALAGQAEKLIELRLRKSETQRMISTQNRITSIIAHDVRNPLAALKAIIELKTSGMLTEEETTEMLSMSAKQLDGTLEMVANVVDCGKLQIKTKLPEKQAIDIHEQVSMAFNAQQPKATAKGSQLFNSVTPGLTVDLDIETQVLQFILRNLLDNAIKFTENGSVTVRAQNVYGRLELQVSDTGVGIAAAKVPHLFDLQKNNSTPGTRGEKGSGLGLILVRELLEKLRGRIQIESQEQSGTTVTIVL</sequence>
<dbReference type="Gene3D" id="3.30.565.10">
    <property type="entry name" value="Histidine kinase-like ATPase, C-terminal domain"/>
    <property type="match status" value="1"/>
</dbReference>
<comment type="caution">
    <text evidence="5">The sequence shown here is derived from an EMBL/GenBank/DDBJ whole genome shotgun (WGS) entry which is preliminary data.</text>
</comment>
<protein>
    <recommendedName>
        <fullName evidence="2">histidine kinase</fullName>
        <ecNumber evidence="2">2.7.13.3</ecNumber>
    </recommendedName>
</protein>
<dbReference type="InterPro" id="IPR036097">
    <property type="entry name" value="HisK_dim/P_sf"/>
</dbReference>
<feature type="domain" description="Histidine kinase" evidence="4">
    <location>
        <begin position="184"/>
        <end position="397"/>
    </location>
</feature>
<evidence type="ECO:0000256" key="1">
    <source>
        <dbReference type="ARBA" id="ARBA00000085"/>
    </source>
</evidence>
<dbReference type="Pfam" id="PF02518">
    <property type="entry name" value="HATPase_c"/>
    <property type="match status" value="1"/>
</dbReference>
<comment type="catalytic activity">
    <reaction evidence="1">
        <text>ATP + protein L-histidine = ADP + protein N-phospho-L-histidine.</text>
        <dbReference type="EC" id="2.7.13.3"/>
    </reaction>
</comment>
<dbReference type="PANTHER" id="PTHR43547:SF2">
    <property type="entry name" value="HYBRID SIGNAL TRANSDUCTION HISTIDINE KINASE C"/>
    <property type="match status" value="1"/>
</dbReference>
<dbReference type="SUPFAM" id="SSF47384">
    <property type="entry name" value="Homodimeric domain of signal transducing histidine kinase"/>
    <property type="match status" value="1"/>
</dbReference>
<accession>A0A4V1MA47</accession>
<dbReference type="Gene3D" id="1.10.287.130">
    <property type="match status" value="1"/>
</dbReference>
<dbReference type="InterPro" id="IPR036890">
    <property type="entry name" value="HATPase_C_sf"/>
</dbReference>
<dbReference type="GO" id="GO:0000155">
    <property type="term" value="F:phosphorelay sensor kinase activity"/>
    <property type="evidence" value="ECO:0007669"/>
    <property type="project" value="InterPro"/>
</dbReference>
<dbReference type="OrthoDB" id="9811889at2"/>
<evidence type="ECO:0000313" key="5">
    <source>
        <dbReference type="EMBL" id="RXK83914.1"/>
    </source>
</evidence>
<dbReference type="Proteomes" id="UP000290545">
    <property type="component" value="Unassembled WGS sequence"/>
</dbReference>
<name>A0A4V1MA47_9BACT</name>
<dbReference type="PROSITE" id="PS50109">
    <property type="entry name" value="HIS_KIN"/>
    <property type="match status" value="1"/>
</dbReference>
<reference evidence="5 6" key="1">
    <citation type="submission" date="2019-01" db="EMBL/GenBank/DDBJ databases">
        <title>Filimonas sp. strain TTM-71.</title>
        <authorList>
            <person name="Chen W.-M."/>
        </authorList>
    </citation>
    <scope>NUCLEOTIDE SEQUENCE [LARGE SCALE GENOMIC DNA]</scope>
    <source>
        <strain evidence="5 6">TTM-71</strain>
    </source>
</reference>
<keyword evidence="3" id="KW-0597">Phosphoprotein</keyword>